<accession>A0ABD3BA91</accession>
<organism evidence="1 2">
    <name type="scientific">Castilleja foliolosa</name>
    <dbReference type="NCBI Taxonomy" id="1961234"/>
    <lineage>
        <taxon>Eukaryota</taxon>
        <taxon>Viridiplantae</taxon>
        <taxon>Streptophyta</taxon>
        <taxon>Embryophyta</taxon>
        <taxon>Tracheophyta</taxon>
        <taxon>Spermatophyta</taxon>
        <taxon>Magnoliopsida</taxon>
        <taxon>eudicotyledons</taxon>
        <taxon>Gunneridae</taxon>
        <taxon>Pentapetalae</taxon>
        <taxon>asterids</taxon>
        <taxon>lamiids</taxon>
        <taxon>Lamiales</taxon>
        <taxon>Orobanchaceae</taxon>
        <taxon>Pedicularideae</taxon>
        <taxon>Castillejinae</taxon>
        <taxon>Castilleja</taxon>
    </lineage>
</organism>
<sequence length="143" mass="16471">MHKDFEEIESRLQRREPLILGNTVTQKQTLRFPGEIISDPIIDLDDSDCRIDPHKPHQVNEARIHAAGEASQRSTKEDWTEWMRHFSIELLKESPSPALRTCAKLAQLQPFVGRELFAAGFVSCWAQLSETCRKQLVRSLEMT</sequence>
<dbReference type="InterPro" id="IPR050517">
    <property type="entry name" value="DDR_Repair_Kinase"/>
</dbReference>
<proteinExistence type="predicted"/>
<dbReference type="SUPFAM" id="SSF48371">
    <property type="entry name" value="ARM repeat"/>
    <property type="match status" value="1"/>
</dbReference>
<dbReference type="AlphaFoldDB" id="A0ABD3BA91"/>
<comment type="caution">
    <text evidence="1">The sequence shown here is derived from an EMBL/GenBank/DDBJ whole genome shotgun (WGS) entry which is preliminary data.</text>
</comment>
<dbReference type="PANTHER" id="PTHR11139">
    <property type="entry name" value="ATAXIA TELANGIECTASIA MUTATED ATM -RELATED"/>
    <property type="match status" value="1"/>
</dbReference>
<evidence type="ECO:0000313" key="2">
    <source>
        <dbReference type="Proteomes" id="UP001632038"/>
    </source>
</evidence>
<dbReference type="Proteomes" id="UP001632038">
    <property type="component" value="Unassembled WGS sequence"/>
</dbReference>
<keyword evidence="2" id="KW-1185">Reference proteome</keyword>
<dbReference type="InterPro" id="IPR016024">
    <property type="entry name" value="ARM-type_fold"/>
</dbReference>
<dbReference type="EMBL" id="JAVIJP010000107">
    <property type="protein sequence ID" value="KAL3614295.1"/>
    <property type="molecule type" value="Genomic_DNA"/>
</dbReference>
<dbReference type="PANTHER" id="PTHR11139:SF9">
    <property type="entry name" value="SERINE_THREONINE-PROTEIN KINASE MTOR"/>
    <property type="match status" value="1"/>
</dbReference>
<gene>
    <name evidence="1" type="ORF">CASFOL_042369</name>
</gene>
<reference evidence="2" key="1">
    <citation type="journal article" date="2024" name="IScience">
        <title>Strigolactones Initiate the Formation of Haustorium-like Structures in Castilleja.</title>
        <authorList>
            <person name="Buerger M."/>
            <person name="Peterson D."/>
            <person name="Chory J."/>
        </authorList>
    </citation>
    <scope>NUCLEOTIDE SEQUENCE [LARGE SCALE GENOMIC DNA]</scope>
</reference>
<protein>
    <submittedName>
        <fullName evidence="1">Uncharacterized protein</fullName>
    </submittedName>
</protein>
<evidence type="ECO:0000313" key="1">
    <source>
        <dbReference type="EMBL" id="KAL3614295.1"/>
    </source>
</evidence>
<name>A0ABD3BA91_9LAMI</name>